<keyword evidence="3" id="KW-0004">4Fe-4S</keyword>
<protein>
    <recommendedName>
        <fullName evidence="2">Ferredoxin</fullName>
    </recommendedName>
</protein>
<gene>
    <name evidence="8" type="ORF">H9698_05540</name>
</gene>
<sequence>MEQKKSRLFVRQIEAYDDTLLSRAMEEIFNASAAIQQLTAESRVLLKPNLLAKHVPEHAVTTHPAVVRAVIRALKQRGITRITVADSPGGVYTPAVMKPLYRQSGLQAVCEEEGAALYTACEWGERACEHFDLVPRFSWIQPALEADCIINLPKVKTHVMMAMSCAVKNLFGLVPGLQKAEFHMRFPEKDHFARMLVDLCEAAKPALTIADGILAMEGDGPAGGQPRELGLLLASEDPYLVDLAVCRVMNFPPEQVAYLACALRRNLCAASLDLSLVEGEEALLLPRTDYRMPESYVAINFSGKRTRAIRWLFPWLEKCAAPRPVIARRRCIGCGKCAEICPGHTIHVSGGKASIAPQNCIRCFCCHEMCPVKAIDVKRFFAFH</sequence>
<keyword evidence="4" id="KW-0479">Metal-binding</keyword>
<dbReference type="EMBL" id="DWWA01000027">
    <property type="protein sequence ID" value="HJC72239.1"/>
    <property type="molecule type" value="Genomic_DNA"/>
</dbReference>
<keyword evidence="5" id="KW-0408">Iron</keyword>
<dbReference type="PANTHER" id="PTHR24960">
    <property type="entry name" value="PHOTOSYSTEM I IRON-SULFUR CENTER-RELATED"/>
    <property type="match status" value="1"/>
</dbReference>
<dbReference type="Gene3D" id="3.30.70.20">
    <property type="match status" value="1"/>
</dbReference>
<evidence type="ECO:0000313" key="8">
    <source>
        <dbReference type="EMBL" id="HJC72239.1"/>
    </source>
</evidence>
<evidence type="ECO:0000313" key="9">
    <source>
        <dbReference type="Proteomes" id="UP000823918"/>
    </source>
</evidence>
<evidence type="ECO:0000256" key="4">
    <source>
        <dbReference type="ARBA" id="ARBA00022723"/>
    </source>
</evidence>
<evidence type="ECO:0000259" key="7">
    <source>
        <dbReference type="PROSITE" id="PS51379"/>
    </source>
</evidence>
<name>A0A9D2Q3L3_9FIRM</name>
<proteinExistence type="predicted"/>
<dbReference type="InterPro" id="IPR017900">
    <property type="entry name" value="4Fe4S_Fe_S_CS"/>
</dbReference>
<keyword evidence="6" id="KW-0411">Iron-sulfur</keyword>
<dbReference type="GO" id="GO:0051539">
    <property type="term" value="F:4 iron, 4 sulfur cluster binding"/>
    <property type="evidence" value="ECO:0007669"/>
    <property type="project" value="UniProtKB-KW"/>
</dbReference>
<evidence type="ECO:0000256" key="5">
    <source>
        <dbReference type="ARBA" id="ARBA00023004"/>
    </source>
</evidence>
<evidence type="ECO:0000256" key="2">
    <source>
        <dbReference type="ARBA" id="ARBA00013529"/>
    </source>
</evidence>
<organism evidence="8 9">
    <name type="scientific">Candidatus Ruthenibacterium merdavium</name>
    <dbReference type="NCBI Taxonomy" id="2838752"/>
    <lineage>
        <taxon>Bacteria</taxon>
        <taxon>Bacillati</taxon>
        <taxon>Bacillota</taxon>
        <taxon>Clostridia</taxon>
        <taxon>Eubacteriales</taxon>
        <taxon>Oscillospiraceae</taxon>
        <taxon>Ruthenibacterium</taxon>
    </lineage>
</organism>
<reference evidence="8" key="1">
    <citation type="journal article" date="2021" name="PeerJ">
        <title>Extensive microbial diversity within the chicken gut microbiome revealed by metagenomics and culture.</title>
        <authorList>
            <person name="Gilroy R."/>
            <person name="Ravi A."/>
            <person name="Getino M."/>
            <person name="Pursley I."/>
            <person name="Horton D.L."/>
            <person name="Alikhan N.F."/>
            <person name="Baker D."/>
            <person name="Gharbi K."/>
            <person name="Hall N."/>
            <person name="Watson M."/>
            <person name="Adriaenssens E.M."/>
            <person name="Foster-Nyarko E."/>
            <person name="Jarju S."/>
            <person name="Secka A."/>
            <person name="Antonio M."/>
            <person name="Oren A."/>
            <person name="Chaudhuri R.R."/>
            <person name="La Ragione R."/>
            <person name="Hildebrand F."/>
            <person name="Pallen M.J."/>
        </authorList>
    </citation>
    <scope>NUCLEOTIDE SEQUENCE</scope>
    <source>
        <strain evidence="8">5933</strain>
    </source>
</reference>
<accession>A0A9D2Q3L3</accession>
<dbReference type="InterPro" id="IPR007160">
    <property type="entry name" value="DUF362"/>
</dbReference>
<feature type="domain" description="4Fe-4S ferredoxin-type" evidence="7">
    <location>
        <begin position="322"/>
        <end position="351"/>
    </location>
</feature>
<dbReference type="InterPro" id="IPR017896">
    <property type="entry name" value="4Fe4S_Fe-S-bd"/>
</dbReference>
<dbReference type="SUPFAM" id="SSF54862">
    <property type="entry name" value="4Fe-4S ferredoxins"/>
    <property type="match status" value="1"/>
</dbReference>
<dbReference type="PROSITE" id="PS51379">
    <property type="entry name" value="4FE4S_FER_2"/>
    <property type="match status" value="2"/>
</dbReference>
<evidence type="ECO:0000256" key="1">
    <source>
        <dbReference type="ARBA" id="ARBA00003532"/>
    </source>
</evidence>
<dbReference type="InterPro" id="IPR050157">
    <property type="entry name" value="PSI_iron-sulfur_center"/>
</dbReference>
<evidence type="ECO:0000256" key="6">
    <source>
        <dbReference type="ARBA" id="ARBA00023014"/>
    </source>
</evidence>
<dbReference type="AlphaFoldDB" id="A0A9D2Q3L3"/>
<reference evidence="8" key="2">
    <citation type="submission" date="2021-04" db="EMBL/GenBank/DDBJ databases">
        <authorList>
            <person name="Gilroy R."/>
        </authorList>
    </citation>
    <scope>NUCLEOTIDE SEQUENCE</scope>
    <source>
        <strain evidence="8">5933</strain>
    </source>
</reference>
<comment type="caution">
    <text evidence="8">The sequence shown here is derived from an EMBL/GenBank/DDBJ whole genome shotgun (WGS) entry which is preliminary data.</text>
</comment>
<dbReference type="Pfam" id="PF04015">
    <property type="entry name" value="DUF362"/>
    <property type="match status" value="1"/>
</dbReference>
<comment type="function">
    <text evidence="1">Ferredoxins are iron-sulfur proteins that transfer electrons in a wide variety of metabolic reactions.</text>
</comment>
<evidence type="ECO:0000256" key="3">
    <source>
        <dbReference type="ARBA" id="ARBA00022485"/>
    </source>
</evidence>
<feature type="domain" description="4Fe-4S ferredoxin-type" evidence="7">
    <location>
        <begin position="352"/>
        <end position="380"/>
    </location>
</feature>
<dbReference type="Proteomes" id="UP000823918">
    <property type="component" value="Unassembled WGS sequence"/>
</dbReference>
<dbReference type="Pfam" id="PF13237">
    <property type="entry name" value="Fer4_10"/>
    <property type="match status" value="1"/>
</dbReference>
<dbReference type="PROSITE" id="PS00198">
    <property type="entry name" value="4FE4S_FER_1"/>
    <property type="match status" value="2"/>
</dbReference>
<dbReference type="GO" id="GO:0046872">
    <property type="term" value="F:metal ion binding"/>
    <property type="evidence" value="ECO:0007669"/>
    <property type="project" value="UniProtKB-KW"/>
</dbReference>